<protein>
    <recommendedName>
        <fullName evidence="5">KfrA N-terminal DNA-binding domain-containing protein</fullName>
    </recommendedName>
</protein>
<feature type="region of interest" description="Disordered" evidence="2">
    <location>
        <begin position="1"/>
        <end position="21"/>
    </location>
</feature>
<dbReference type="PATRIC" id="fig|999552.6.peg.1739"/>
<feature type="coiled-coil region" evidence="1">
    <location>
        <begin position="122"/>
        <end position="177"/>
    </location>
</feature>
<gene>
    <name evidence="3" type="ORF">METH_08680</name>
</gene>
<proteinExistence type="predicted"/>
<accession>V9VZ17</accession>
<sequence>MRSIPMAASSNSGRKKSYNEGQVSRALADLKIRGLEPSVENVARHMIEEQYLTAKPRPEGLRQMIQEVQDAKEEQRVLKLIAALPRSATDFIDQAIDKSRRQLVAGIAESFSELKEQSTLPLQEAQERLQSMRDELRRKREEQDEFKNRLSAEEERVAVLEAEVQRKDLELDDAVKQIIALRAQLEAKDAVLEMLRPPGHQ</sequence>
<evidence type="ECO:0008006" key="5">
    <source>
        <dbReference type="Google" id="ProtNLM"/>
    </source>
</evidence>
<evidence type="ECO:0000256" key="2">
    <source>
        <dbReference type="SAM" id="MobiDB-lite"/>
    </source>
</evidence>
<dbReference type="HOGENOM" id="CLU_1358999_0_0_5"/>
<dbReference type="Proteomes" id="UP000018780">
    <property type="component" value="Chromosome"/>
</dbReference>
<dbReference type="EMBL" id="CP006773">
    <property type="protein sequence ID" value="AHD03014.1"/>
    <property type="molecule type" value="Genomic_DNA"/>
</dbReference>
<evidence type="ECO:0000313" key="3">
    <source>
        <dbReference type="EMBL" id="AHD03014.1"/>
    </source>
</evidence>
<organism evidence="3 4">
    <name type="scientific">Leisingera methylohalidivorans DSM 14336</name>
    <dbReference type="NCBI Taxonomy" id="999552"/>
    <lineage>
        <taxon>Bacteria</taxon>
        <taxon>Pseudomonadati</taxon>
        <taxon>Pseudomonadota</taxon>
        <taxon>Alphaproteobacteria</taxon>
        <taxon>Rhodobacterales</taxon>
        <taxon>Roseobacteraceae</taxon>
        <taxon>Leisingera</taxon>
    </lineage>
</organism>
<dbReference type="AlphaFoldDB" id="V9VZ17"/>
<name>V9VZ17_9RHOB</name>
<keyword evidence="4" id="KW-1185">Reference proteome</keyword>
<keyword evidence="1" id="KW-0175">Coiled coil</keyword>
<evidence type="ECO:0000256" key="1">
    <source>
        <dbReference type="SAM" id="Coils"/>
    </source>
</evidence>
<reference evidence="3 4" key="1">
    <citation type="submission" date="2013-09" db="EMBL/GenBank/DDBJ databases">
        <authorList>
            <consortium name="DOE Joint Genome Institute"/>
            <person name="Klenk H.-P."/>
            <person name="Huntemann M."/>
            <person name="Han J."/>
            <person name="Chen A."/>
            <person name="Kyrpides N."/>
            <person name="Mavromatis K."/>
            <person name="Markowitz V."/>
            <person name="Palaniappan K."/>
            <person name="Ivanova N."/>
            <person name="Schaumberg A."/>
            <person name="Pati A."/>
            <person name="Liolios K."/>
            <person name="Nordberg H.P."/>
            <person name="Cantor M.N."/>
            <person name="Hua S.X."/>
            <person name="Woyke T."/>
        </authorList>
    </citation>
    <scope>NUCLEOTIDE SEQUENCE [LARGE SCALE GENOMIC DNA]</scope>
    <source>
        <strain evidence="3 4">DSM 14336</strain>
    </source>
</reference>
<evidence type="ECO:0000313" key="4">
    <source>
        <dbReference type="Proteomes" id="UP000018780"/>
    </source>
</evidence>
<dbReference type="KEGG" id="lmd:METH_08680"/>